<keyword evidence="2" id="KW-1277">Toxin-antitoxin system</keyword>
<protein>
    <recommendedName>
        <fullName evidence="7">Endoribonuclease YoeB</fullName>
    </recommendedName>
    <alternativeName>
        <fullName evidence="6">Putative mRNA interferase YoeB</fullName>
    </alternativeName>
</protein>
<evidence type="ECO:0000256" key="2">
    <source>
        <dbReference type="ARBA" id="ARBA00022649"/>
    </source>
</evidence>
<organism evidence="8 9">
    <name type="scientific">Selenomonas timonae</name>
    <dbReference type="NCBI Taxonomy" id="2754044"/>
    <lineage>
        <taxon>Bacteria</taxon>
        <taxon>Bacillati</taxon>
        <taxon>Bacillota</taxon>
        <taxon>Negativicutes</taxon>
        <taxon>Selenomonadales</taxon>
        <taxon>Selenomonadaceae</taxon>
        <taxon>Selenomonas</taxon>
    </lineage>
</organism>
<dbReference type="PANTHER" id="PTHR38039:SF1">
    <property type="entry name" value="TOXIN YOEB"/>
    <property type="match status" value="1"/>
</dbReference>
<evidence type="ECO:0000256" key="1">
    <source>
        <dbReference type="ARBA" id="ARBA00008172"/>
    </source>
</evidence>
<evidence type="ECO:0000256" key="4">
    <source>
        <dbReference type="ARBA" id="ARBA00022759"/>
    </source>
</evidence>
<comment type="similarity">
    <text evidence="1">Belongs to the YoeB family.</text>
</comment>
<dbReference type="KEGG" id="stim:H1B31_03335"/>
<dbReference type="GO" id="GO:0016787">
    <property type="term" value="F:hydrolase activity"/>
    <property type="evidence" value="ECO:0007669"/>
    <property type="project" value="UniProtKB-KW"/>
</dbReference>
<dbReference type="GO" id="GO:0045892">
    <property type="term" value="P:negative regulation of DNA-templated transcription"/>
    <property type="evidence" value="ECO:0007669"/>
    <property type="project" value="TreeGrafter"/>
</dbReference>
<reference evidence="8 9" key="1">
    <citation type="submission" date="2020-07" db="EMBL/GenBank/DDBJ databases">
        <title>Complete genome and description of Selenomonas timonensis sp. nov., a new bacterium isolated from a gingivitis subject.</title>
        <authorList>
            <person name="Antezack A."/>
        </authorList>
    </citation>
    <scope>NUCLEOTIDE SEQUENCE [LARGE SCALE GENOMIC DNA]</scope>
    <source>
        <strain evidence="8 9">Marseille-Q3039</strain>
    </source>
</reference>
<dbReference type="InterPro" id="IPR009614">
    <property type="entry name" value="YoeB_toxin"/>
</dbReference>
<dbReference type="Pfam" id="PF06769">
    <property type="entry name" value="YoeB_toxin"/>
    <property type="match status" value="1"/>
</dbReference>
<evidence type="ECO:0000256" key="3">
    <source>
        <dbReference type="ARBA" id="ARBA00022722"/>
    </source>
</evidence>
<accession>A0A7G7VLJ3</accession>
<dbReference type="SUPFAM" id="SSF143011">
    <property type="entry name" value="RelE-like"/>
    <property type="match status" value="1"/>
</dbReference>
<dbReference type="RefSeq" id="WP_185980892.1">
    <property type="nucleotide sequence ID" value="NZ_CP060204.1"/>
</dbReference>
<keyword evidence="3" id="KW-0540">Nuclease</keyword>
<dbReference type="NCBIfam" id="TIGR02116">
    <property type="entry name" value="toxin_Txe_YoeB"/>
    <property type="match status" value="1"/>
</dbReference>
<sequence>MNKVFSENAWRDFMEWVREDRKVARKIHELLTDIERNGHDGLGKPEPLRHALAGYWSRRITQKDRLIYTFDEKNIYIAACKGHYE</sequence>
<keyword evidence="5" id="KW-0378">Hydrolase</keyword>
<dbReference type="EMBL" id="CP060204">
    <property type="protein sequence ID" value="QNH54986.1"/>
    <property type="molecule type" value="Genomic_DNA"/>
</dbReference>
<dbReference type="GO" id="GO:0006401">
    <property type="term" value="P:RNA catabolic process"/>
    <property type="evidence" value="ECO:0007669"/>
    <property type="project" value="InterPro"/>
</dbReference>
<dbReference type="PANTHER" id="PTHR38039">
    <property type="entry name" value="TOXIN YOEB"/>
    <property type="match status" value="1"/>
</dbReference>
<dbReference type="Proteomes" id="UP000515480">
    <property type="component" value="Chromosome"/>
</dbReference>
<name>A0A7G7VLJ3_9FIRM</name>
<dbReference type="AlphaFoldDB" id="A0A7G7VLJ3"/>
<evidence type="ECO:0000256" key="7">
    <source>
        <dbReference type="ARBA" id="ARBA00050056"/>
    </source>
</evidence>
<proteinExistence type="inferred from homology"/>
<keyword evidence="9" id="KW-1185">Reference proteome</keyword>
<dbReference type="Gene3D" id="3.30.2310.20">
    <property type="entry name" value="RelE-like"/>
    <property type="match status" value="1"/>
</dbReference>
<evidence type="ECO:0000256" key="6">
    <source>
        <dbReference type="ARBA" id="ARBA00030388"/>
    </source>
</evidence>
<dbReference type="InterPro" id="IPR035093">
    <property type="entry name" value="RelE/ParE_toxin_dom_sf"/>
</dbReference>
<gene>
    <name evidence="8" type="ORF">H1B31_03335</name>
</gene>
<keyword evidence="4" id="KW-0255">Endonuclease</keyword>
<evidence type="ECO:0000256" key="5">
    <source>
        <dbReference type="ARBA" id="ARBA00022801"/>
    </source>
</evidence>
<evidence type="ECO:0000313" key="9">
    <source>
        <dbReference type="Proteomes" id="UP000515480"/>
    </source>
</evidence>
<evidence type="ECO:0000313" key="8">
    <source>
        <dbReference type="EMBL" id="QNH54986.1"/>
    </source>
</evidence>
<dbReference type="GO" id="GO:0004519">
    <property type="term" value="F:endonuclease activity"/>
    <property type="evidence" value="ECO:0007669"/>
    <property type="project" value="UniProtKB-KW"/>
</dbReference>